<accession>A0ABX1BST7</accession>
<feature type="compositionally biased region" description="Acidic residues" evidence="1">
    <location>
        <begin position="85"/>
        <end position="102"/>
    </location>
</feature>
<reference evidence="2 3" key="1">
    <citation type="submission" date="2020-03" db="EMBL/GenBank/DDBJ databases">
        <title>WGS of actinomycetes isolated from Thailand.</title>
        <authorList>
            <person name="Thawai C."/>
        </authorList>
    </citation>
    <scope>NUCLEOTIDE SEQUENCE [LARGE SCALE GENOMIC DNA]</scope>
    <source>
        <strain evidence="2 3">PLAI 1-29</strain>
    </source>
</reference>
<dbReference type="Proteomes" id="UP000695264">
    <property type="component" value="Unassembled WGS sequence"/>
</dbReference>
<feature type="compositionally biased region" description="Basic and acidic residues" evidence="1">
    <location>
        <begin position="207"/>
        <end position="216"/>
    </location>
</feature>
<comment type="caution">
    <text evidence="2">The sequence shown here is derived from an EMBL/GenBank/DDBJ whole genome shotgun (WGS) entry which is preliminary data.</text>
</comment>
<feature type="compositionally biased region" description="Basic and acidic residues" evidence="1">
    <location>
        <begin position="247"/>
        <end position="262"/>
    </location>
</feature>
<sequence>MGGTTRRAGTDGPRHAAPRKSMLTRLHMPAGRAIALAAMPTAVLVGMGLSTPLAQADPQPKFRPGKCVSQADEPDEDETGKAEASDEDAADGDGGDGGDDGDDGKGATDDGEDGGDGTAGDERPSPSAAPEPGSSAGAGTGGKESGEDAGASSGASGDTGEPEPSPSASRNPLDPLGLGDKLGDLLGGGNKDEDEKDAESPSNAEDAAGKDGKDATGEPSATPSPSASGPGGGVTGAVRDSAGELVEDVRDTAGKAREKAGDAAEEATEEDAGAAATPSPSATAQDGLQPFPCPEYDAQALEDAEVDPEQPALLPDEPWILESSKLSLHGLDYKGIVKVRTWSGHVKEVMKFTATGVDIRDLHQLVQAPGGTTTHVKAAKGSNSTIRKGTVTMYTEKLQGNLFGIIPITFAPKSPPPLNLPEVVFTNVEVTQAGQFGGELTVPGMHLYDGG</sequence>
<proteinExistence type="predicted"/>
<evidence type="ECO:0000256" key="1">
    <source>
        <dbReference type="SAM" id="MobiDB-lite"/>
    </source>
</evidence>
<dbReference type="EMBL" id="JAATEN010000006">
    <property type="protein sequence ID" value="NJQ00766.1"/>
    <property type="molecule type" value="Genomic_DNA"/>
</dbReference>
<feature type="compositionally biased region" description="Low complexity" evidence="1">
    <location>
        <begin position="125"/>
        <end position="135"/>
    </location>
</feature>
<name>A0ABX1BST7_9ACTN</name>
<feature type="compositionally biased region" description="Low complexity" evidence="1">
    <location>
        <begin position="273"/>
        <end position="284"/>
    </location>
</feature>
<feature type="region of interest" description="Disordered" evidence="1">
    <location>
        <begin position="1"/>
        <end position="22"/>
    </location>
</feature>
<feature type="compositionally biased region" description="Low complexity" evidence="1">
    <location>
        <begin position="217"/>
        <end position="228"/>
    </location>
</feature>
<organism evidence="2 3">
    <name type="scientific">Streptomyces zingiberis</name>
    <dbReference type="NCBI Taxonomy" id="2053010"/>
    <lineage>
        <taxon>Bacteria</taxon>
        <taxon>Bacillati</taxon>
        <taxon>Actinomycetota</taxon>
        <taxon>Actinomycetes</taxon>
        <taxon>Kitasatosporales</taxon>
        <taxon>Streptomycetaceae</taxon>
        <taxon>Streptomyces</taxon>
    </lineage>
</organism>
<gene>
    <name evidence="2" type="ORF">HCK00_09515</name>
</gene>
<feature type="compositionally biased region" description="Low complexity" evidence="1">
    <location>
        <begin position="148"/>
        <end position="159"/>
    </location>
</feature>
<evidence type="ECO:0000313" key="2">
    <source>
        <dbReference type="EMBL" id="NJQ00766.1"/>
    </source>
</evidence>
<keyword evidence="3" id="KW-1185">Reference proteome</keyword>
<evidence type="ECO:0000313" key="3">
    <source>
        <dbReference type="Proteomes" id="UP000695264"/>
    </source>
</evidence>
<protein>
    <submittedName>
        <fullName evidence="2">Hydrogenase expression protein HypF</fullName>
    </submittedName>
</protein>
<feature type="region of interest" description="Disordered" evidence="1">
    <location>
        <begin position="52"/>
        <end position="294"/>
    </location>
</feature>
<feature type="compositionally biased region" description="Acidic residues" evidence="1">
    <location>
        <begin position="263"/>
        <end position="272"/>
    </location>
</feature>